<reference evidence="2" key="2">
    <citation type="submission" date="2021-09" db="EMBL/GenBank/DDBJ databases">
        <authorList>
            <person name="Gilroy R."/>
        </authorList>
    </citation>
    <scope>NUCLEOTIDE SEQUENCE</scope>
    <source>
        <strain evidence="2">CHK135-1449</strain>
    </source>
</reference>
<keyword evidence="1" id="KW-0812">Transmembrane</keyword>
<evidence type="ECO:0000256" key="1">
    <source>
        <dbReference type="SAM" id="Phobius"/>
    </source>
</evidence>
<gene>
    <name evidence="2" type="ORF">K8V79_02130</name>
</gene>
<protein>
    <submittedName>
        <fullName evidence="2">Uncharacterized protein</fullName>
    </submittedName>
</protein>
<keyword evidence="1" id="KW-0472">Membrane</keyword>
<organism evidence="2 3">
    <name type="scientific">Acinetobacter lwoffii</name>
    <dbReference type="NCBI Taxonomy" id="28090"/>
    <lineage>
        <taxon>Bacteria</taxon>
        <taxon>Pseudomonadati</taxon>
        <taxon>Pseudomonadota</taxon>
        <taxon>Gammaproteobacteria</taxon>
        <taxon>Moraxellales</taxon>
        <taxon>Moraxellaceae</taxon>
        <taxon>Acinetobacter</taxon>
    </lineage>
</organism>
<dbReference type="Proteomes" id="UP000787156">
    <property type="component" value="Unassembled WGS sequence"/>
</dbReference>
<evidence type="ECO:0000313" key="3">
    <source>
        <dbReference type="Proteomes" id="UP000787156"/>
    </source>
</evidence>
<name>A0A9D2UQN6_ACILW</name>
<reference evidence="2" key="1">
    <citation type="journal article" date="2021" name="PeerJ">
        <title>Extensive microbial diversity within the chicken gut microbiome revealed by metagenomics and culture.</title>
        <authorList>
            <person name="Gilroy R."/>
            <person name="Ravi A."/>
            <person name="Getino M."/>
            <person name="Pursley I."/>
            <person name="Horton D.L."/>
            <person name="Alikhan N.F."/>
            <person name="Baker D."/>
            <person name="Gharbi K."/>
            <person name="Hall N."/>
            <person name="Watson M."/>
            <person name="Adriaenssens E.M."/>
            <person name="Foster-Nyarko E."/>
            <person name="Jarju S."/>
            <person name="Secka A."/>
            <person name="Antonio M."/>
            <person name="Oren A."/>
            <person name="Chaudhuri R.R."/>
            <person name="La Ragione R."/>
            <person name="Hildebrand F."/>
            <person name="Pallen M.J."/>
        </authorList>
    </citation>
    <scope>NUCLEOTIDE SEQUENCE</scope>
    <source>
        <strain evidence="2">CHK135-1449</strain>
    </source>
</reference>
<dbReference type="AlphaFoldDB" id="A0A9D2UQN6"/>
<feature type="transmembrane region" description="Helical" evidence="1">
    <location>
        <begin position="24"/>
        <end position="45"/>
    </location>
</feature>
<proteinExistence type="predicted"/>
<evidence type="ECO:0000313" key="2">
    <source>
        <dbReference type="EMBL" id="HJF27051.1"/>
    </source>
</evidence>
<sequence length="46" mass="5425">MKIVQEENLQQVEHRLGSRYDLDMMSCVFFALGMLICGFILHTFIF</sequence>
<keyword evidence="1" id="KW-1133">Transmembrane helix</keyword>
<dbReference type="EMBL" id="DYWX01000021">
    <property type="protein sequence ID" value="HJF27051.1"/>
    <property type="molecule type" value="Genomic_DNA"/>
</dbReference>
<accession>A0A9D2UQN6</accession>
<comment type="caution">
    <text evidence="2">The sequence shown here is derived from an EMBL/GenBank/DDBJ whole genome shotgun (WGS) entry which is preliminary data.</text>
</comment>